<protein>
    <submittedName>
        <fullName evidence="1">Uncharacterized protein</fullName>
    </submittedName>
</protein>
<reference evidence="1 2" key="1">
    <citation type="submission" date="2016-03" db="EMBL/GenBank/DDBJ databases">
        <title>EvidentialGene: Evidence-directed Construction of Genes on Genomes.</title>
        <authorList>
            <person name="Gilbert D.G."/>
            <person name="Choi J.-H."/>
            <person name="Mockaitis K."/>
            <person name="Colbourne J."/>
            <person name="Pfrender M."/>
        </authorList>
    </citation>
    <scope>NUCLEOTIDE SEQUENCE [LARGE SCALE GENOMIC DNA]</scope>
    <source>
        <strain evidence="1 2">Xinb3</strain>
        <tissue evidence="1">Complete organism</tissue>
    </source>
</reference>
<gene>
    <name evidence="1" type="ORF">APZ42_017752</name>
</gene>
<sequence>MKPINHISCKHIWRAVLSDAIAGHCQARSSLVLFYTYDTHMLKQHTFLMHNNNNDQLFQLELPMSWNIEKKNLLILFAFC</sequence>
<keyword evidence="2" id="KW-1185">Reference proteome</keyword>
<comment type="caution">
    <text evidence="1">The sequence shown here is derived from an EMBL/GenBank/DDBJ whole genome shotgun (WGS) entry which is preliminary data.</text>
</comment>
<dbReference type="AlphaFoldDB" id="A0A164ZMJ4"/>
<organism evidence="1 2">
    <name type="scientific">Daphnia magna</name>
    <dbReference type="NCBI Taxonomy" id="35525"/>
    <lineage>
        <taxon>Eukaryota</taxon>
        <taxon>Metazoa</taxon>
        <taxon>Ecdysozoa</taxon>
        <taxon>Arthropoda</taxon>
        <taxon>Crustacea</taxon>
        <taxon>Branchiopoda</taxon>
        <taxon>Diplostraca</taxon>
        <taxon>Cladocera</taxon>
        <taxon>Anomopoda</taxon>
        <taxon>Daphniidae</taxon>
        <taxon>Daphnia</taxon>
    </lineage>
</organism>
<dbReference type="Proteomes" id="UP000076858">
    <property type="component" value="Unassembled WGS sequence"/>
</dbReference>
<evidence type="ECO:0000313" key="1">
    <source>
        <dbReference type="EMBL" id="KZS16520.1"/>
    </source>
</evidence>
<accession>A0A164ZMJ4</accession>
<evidence type="ECO:0000313" key="2">
    <source>
        <dbReference type="Proteomes" id="UP000076858"/>
    </source>
</evidence>
<proteinExistence type="predicted"/>
<name>A0A164ZMJ4_9CRUS</name>
<dbReference type="EMBL" id="LRGB01000704">
    <property type="protein sequence ID" value="KZS16520.1"/>
    <property type="molecule type" value="Genomic_DNA"/>
</dbReference>